<dbReference type="InterPro" id="IPR017649">
    <property type="entry name" value="SuccinylGlu_semiald_DH_AstD"/>
</dbReference>
<dbReference type="GO" id="GO:0006527">
    <property type="term" value="P:L-arginine catabolic process"/>
    <property type="evidence" value="ECO:0007669"/>
    <property type="project" value="InterPro"/>
</dbReference>
<dbReference type="InterPro" id="IPR016160">
    <property type="entry name" value="Ald_DH_CS_CYS"/>
</dbReference>
<comment type="caution">
    <text evidence="5">The sequence shown here is derived from an EMBL/GenBank/DDBJ whole genome shotgun (WGS) entry which is preliminary data.</text>
</comment>
<name>A0A255YRH6_9SPHN</name>
<dbReference type="NCBIfam" id="NF006992">
    <property type="entry name" value="PRK09457.1"/>
    <property type="match status" value="1"/>
</dbReference>
<dbReference type="InterPro" id="IPR016163">
    <property type="entry name" value="Ald_DH_C"/>
</dbReference>
<reference evidence="5 6" key="1">
    <citation type="submission" date="2017-07" db="EMBL/GenBank/DDBJ databases">
        <title>Sandarakinorhabdus cyanobacteriorum sp. nov., a novel bacterium isolated from cyanobacterial aggregates in a eutrophic lake.</title>
        <authorList>
            <person name="Cai H."/>
        </authorList>
    </citation>
    <scope>NUCLEOTIDE SEQUENCE [LARGE SCALE GENOMIC DNA]</scope>
    <source>
        <strain evidence="5 6">TH057</strain>
    </source>
</reference>
<evidence type="ECO:0000256" key="2">
    <source>
        <dbReference type="ARBA" id="ARBA00023002"/>
    </source>
</evidence>
<keyword evidence="3" id="KW-0520">NAD</keyword>
<dbReference type="SUPFAM" id="SSF53720">
    <property type="entry name" value="ALDH-like"/>
    <property type="match status" value="1"/>
</dbReference>
<dbReference type="InterPro" id="IPR016162">
    <property type="entry name" value="Ald_DH_N"/>
</dbReference>
<gene>
    <name evidence="5" type="primary">astD</name>
    <name evidence="5" type="ORF">CHU93_05875</name>
</gene>
<evidence type="ECO:0000256" key="1">
    <source>
        <dbReference type="ARBA" id="ARBA00022503"/>
    </source>
</evidence>
<dbReference type="OrthoDB" id="9802947at2"/>
<evidence type="ECO:0000256" key="3">
    <source>
        <dbReference type="ARBA" id="ARBA00023027"/>
    </source>
</evidence>
<dbReference type="PANTHER" id="PTHR11699">
    <property type="entry name" value="ALDEHYDE DEHYDROGENASE-RELATED"/>
    <property type="match status" value="1"/>
</dbReference>
<accession>A0A255YRH6</accession>
<protein>
    <submittedName>
        <fullName evidence="5">Succinylglutamate-semialdehyde dehydrogenase</fullName>
    </submittedName>
</protein>
<evidence type="ECO:0000313" key="6">
    <source>
        <dbReference type="Proteomes" id="UP000216991"/>
    </source>
</evidence>
<dbReference type="CDD" id="cd07095">
    <property type="entry name" value="ALDH_SGSD_AstD"/>
    <property type="match status" value="1"/>
</dbReference>
<dbReference type="Proteomes" id="UP000216991">
    <property type="component" value="Unassembled WGS sequence"/>
</dbReference>
<keyword evidence="6" id="KW-1185">Reference proteome</keyword>
<dbReference type="NCBIfam" id="TIGR03240">
    <property type="entry name" value="arg_catab_astD"/>
    <property type="match status" value="1"/>
</dbReference>
<dbReference type="EMBL" id="NOXT01000096">
    <property type="protein sequence ID" value="OYQ31020.1"/>
    <property type="molecule type" value="Genomic_DNA"/>
</dbReference>
<dbReference type="Pfam" id="PF00171">
    <property type="entry name" value="Aldedh"/>
    <property type="match status" value="1"/>
</dbReference>
<dbReference type="PROSITE" id="PS00070">
    <property type="entry name" value="ALDEHYDE_DEHYDR_CYS"/>
    <property type="match status" value="1"/>
</dbReference>
<keyword evidence="1" id="KW-0056">Arginine metabolism</keyword>
<evidence type="ECO:0000259" key="4">
    <source>
        <dbReference type="Pfam" id="PF00171"/>
    </source>
</evidence>
<dbReference type="InterPro" id="IPR015590">
    <property type="entry name" value="Aldehyde_DH_dom"/>
</dbReference>
<dbReference type="Gene3D" id="3.40.605.10">
    <property type="entry name" value="Aldehyde Dehydrogenase, Chain A, domain 1"/>
    <property type="match status" value="1"/>
</dbReference>
<organism evidence="5 6">
    <name type="scientific">Sandarakinorhabdus cyanobacteriorum</name>
    <dbReference type="NCBI Taxonomy" id="1981098"/>
    <lineage>
        <taxon>Bacteria</taxon>
        <taxon>Pseudomonadati</taxon>
        <taxon>Pseudomonadota</taxon>
        <taxon>Alphaproteobacteria</taxon>
        <taxon>Sphingomonadales</taxon>
        <taxon>Sphingosinicellaceae</taxon>
        <taxon>Sandarakinorhabdus</taxon>
    </lineage>
</organism>
<feature type="domain" description="Aldehyde dehydrogenase" evidence="4">
    <location>
        <begin position="8"/>
        <end position="446"/>
    </location>
</feature>
<dbReference type="Gene3D" id="3.40.309.10">
    <property type="entry name" value="Aldehyde Dehydrogenase, Chain A, domain 2"/>
    <property type="match status" value="1"/>
</dbReference>
<keyword evidence="2" id="KW-0560">Oxidoreductase</keyword>
<dbReference type="InterPro" id="IPR016161">
    <property type="entry name" value="Ald_DH/histidinol_DH"/>
</dbReference>
<proteinExistence type="predicted"/>
<dbReference type="FunFam" id="3.40.605.10:FF:000010">
    <property type="entry name" value="N-succinylglutamate 5-semialdehyde dehydrogenase"/>
    <property type="match status" value="1"/>
</dbReference>
<dbReference type="AlphaFoldDB" id="A0A255YRH6"/>
<evidence type="ECO:0000313" key="5">
    <source>
        <dbReference type="EMBL" id="OYQ31020.1"/>
    </source>
</evidence>
<sequence>MPPVELISTNPCTGEVIWRGPVGGVAEAVARARAAAPGWAATPLADRIAICRAFKAAVETVAEEFARLIAEETGKPVWETRTEVASVAAKVEISIAAQAERAGEKAGEAGGVKQMLRHKPHGVLAVLGPYNFPAHLPNGHIVPALLAGNVIVFKPSEQTPAVGDFMARLWAQAGLPAGVLNVVHGGGDVGRDLAAADVDGLLFTGSAHVGAALARQFADTPHRILALEMGGNNPLVAWDLGGDVADIDAAAATVVQSAYLSAGQRCTNARRLILRAGDDRLVEAVLALADRLIVGGPFDDPQPFMGPVISNAAADGLERGWAQLQAAGGRVLRPLVRARPDRPFLSPAVIDMTGCAASDDELFGPVLQIIRVADWDAAIAAANATRFGLAAGLIGGDQALFDRFWAHSRAGIVNWNRPTNGASSAAPFGGIGASGNHRPSAYYAADYCAFPVATLATDTLAASITTGLRP</sequence>
<dbReference type="RefSeq" id="WP_094473188.1">
    <property type="nucleotide sequence ID" value="NZ_NOXT01000096.1"/>
</dbReference>
<dbReference type="GO" id="GO:0043824">
    <property type="term" value="F:succinylglutamate-semialdehyde dehydrogenase activity"/>
    <property type="evidence" value="ECO:0007669"/>
    <property type="project" value="InterPro"/>
</dbReference>